<evidence type="ECO:0000256" key="4">
    <source>
        <dbReference type="ARBA" id="ARBA00022588"/>
    </source>
</evidence>
<dbReference type="SUPFAM" id="SSF52200">
    <property type="entry name" value="Toll/Interleukin receptor TIR domain"/>
    <property type="match status" value="1"/>
</dbReference>
<keyword evidence="6" id="KW-0395">Inflammatory response</keyword>
<proteinExistence type="predicted"/>
<keyword evidence="4" id="KW-0399">Innate immunity</keyword>
<accession>A0A3Q3WS73</accession>
<dbReference type="GO" id="GO:0045087">
    <property type="term" value="P:innate immune response"/>
    <property type="evidence" value="ECO:0007669"/>
    <property type="project" value="UniProtKB-KW"/>
</dbReference>
<dbReference type="PROSITE" id="PS50104">
    <property type="entry name" value="TIR"/>
    <property type="match status" value="1"/>
</dbReference>
<dbReference type="InterPro" id="IPR000157">
    <property type="entry name" value="TIR_dom"/>
</dbReference>
<dbReference type="PANTHER" id="PTHR47230:SF1">
    <property type="entry name" value="TIR DOMAIN-CONTAINING ADAPTER MOLECULE 1"/>
    <property type="match status" value="1"/>
</dbReference>
<evidence type="ECO:0000313" key="10">
    <source>
        <dbReference type="Proteomes" id="UP000261620"/>
    </source>
</evidence>
<evidence type="ECO:0000313" key="9">
    <source>
        <dbReference type="Ensembl" id="ENSMMOP00000015272.1"/>
    </source>
</evidence>
<evidence type="ECO:0000256" key="2">
    <source>
        <dbReference type="ARBA" id="ARBA00022490"/>
    </source>
</evidence>
<dbReference type="Pfam" id="PF17798">
    <property type="entry name" value="TRIF-NTD"/>
    <property type="match status" value="1"/>
</dbReference>
<evidence type="ECO:0000256" key="7">
    <source>
        <dbReference type="SAM" id="MobiDB-lite"/>
    </source>
</evidence>
<feature type="compositionally biased region" description="Acidic residues" evidence="7">
    <location>
        <begin position="347"/>
        <end position="358"/>
    </location>
</feature>
<dbReference type="InterPro" id="IPR046946">
    <property type="entry name" value="TCAM1/2"/>
</dbReference>
<evidence type="ECO:0000256" key="3">
    <source>
        <dbReference type="ARBA" id="ARBA00022553"/>
    </source>
</evidence>
<protein>
    <recommendedName>
        <fullName evidence="8">TIR domain-containing protein</fullName>
    </recommendedName>
</protein>
<dbReference type="GO" id="GO:0035591">
    <property type="term" value="F:signaling adaptor activity"/>
    <property type="evidence" value="ECO:0007669"/>
    <property type="project" value="TreeGrafter"/>
</dbReference>
<keyword evidence="10" id="KW-1185">Reference proteome</keyword>
<keyword evidence="2" id="KW-0963">Cytoplasm</keyword>
<comment type="subcellular location">
    <subcellularLocation>
        <location evidence="1">Cytoplasm</location>
    </subcellularLocation>
</comment>
<dbReference type="STRING" id="94237.ENSMMOP00000015272"/>
<feature type="region of interest" description="Disordered" evidence="7">
    <location>
        <begin position="339"/>
        <end position="358"/>
    </location>
</feature>
<sequence length="612" mass="69250">KLILYDCLKRVQLKMSQGGQKNRGTGPRDVFDILVKAPPERLLSLTFHLSESPEDNVIHALCLIVLQREVQALNKLQTQGNSYLARHLAEKWQLSKGKLEDFALHCGNFKEFTWESLVLLARIFKVLSEQRLCDPPQRNLAYKRALSSDNHEINDLAYEQLREEAKVVCGPEFAELKSPRLDLTSEPFRDLHGSLGEGSPTLRVSLSQDRPERAQTLLSPLKESSSMLSYPTHLEISTPPTALFEDDKTPETSDTYDLQTSNLLVNECAANNASGRSQTYVEPQHKSSECSALISRKHSTTDDRIAAESIKVDSLTSLTQTIHPTTEKNVALPSATNIVPPKMLDTSETDESSSTEEEEATFYAFVILHAPEDGDMAESMREKLEKIIGSEGATFSDDFATPGKSTLRCVEDAINNSAFTLLLLTRNFSTHMLDLETDSALVNSLNKRHKYNTVIPLLPRDNCMPRHSMPLVLQTIIPLEENRSFEKKIHKSLTPARIKKQQRIWLEEQKVKIQIERQERLKQHQKQLLQEFERVQLPDKDNLRLLMAHKLLLGSSLLPEQDGEDGRAWRQQQPNIHIENAKYIMIGNDSQMTVDLGGGADKDDSLKREEEE</sequence>
<dbReference type="GO" id="GO:0035666">
    <property type="term" value="P:TRIF-dependent toll-like receptor signaling pathway"/>
    <property type="evidence" value="ECO:0007669"/>
    <property type="project" value="InterPro"/>
</dbReference>
<dbReference type="OMA" id="TRHGWQD"/>
<dbReference type="GO" id="GO:0043123">
    <property type="term" value="P:positive regulation of canonical NF-kappaB signal transduction"/>
    <property type="evidence" value="ECO:0007669"/>
    <property type="project" value="TreeGrafter"/>
</dbReference>
<keyword evidence="5" id="KW-0391">Immunity</keyword>
<dbReference type="GO" id="GO:0032481">
    <property type="term" value="P:positive regulation of type I interferon production"/>
    <property type="evidence" value="ECO:0007669"/>
    <property type="project" value="TreeGrafter"/>
</dbReference>
<evidence type="ECO:0000256" key="6">
    <source>
        <dbReference type="ARBA" id="ARBA00023198"/>
    </source>
</evidence>
<reference evidence="9" key="1">
    <citation type="submission" date="2025-08" db="UniProtKB">
        <authorList>
            <consortium name="Ensembl"/>
        </authorList>
    </citation>
    <scope>IDENTIFICATION</scope>
</reference>
<dbReference type="GO" id="GO:0006954">
    <property type="term" value="P:inflammatory response"/>
    <property type="evidence" value="ECO:0007669"/>
    <property type="project" value="UniProtKB-KW"/>
</dbReference>
<evidence type="ECO:0000259" key="8">
    <source>
        <dbReference type="PROSITE" id="PS50104"/>
    </source>
</evidence>
<feature type="domain" description="TIR" evidence="8">
    <location>
        <begin position="361"/>
        <end position="497"/>
    </location>
</feature>
<evidence type="ECO:0000256" key="1">
    <source>
        <dbReference type="ARBA" id="ARBA00004496"/>
    </source>
</evidence>
<keyword evidence="3" id="KW-0597">Phosphoprotein</keyword>
<reference evidence="9" key="2">
    <citation type="submission" date="2025-09" db="UniProtKB">
        <authorList>
            <consortium name="Ensembl"/>
        </authorList>
    </citation>
    <scope>IDENTIFICATION</scope>
</reference>
<dbReference type="InterPro" id="IPR035897">
    <property type="entry name" value="Toll_tir_struct_dom_sf"/>
</dbReference>
<dbReference type="Gene3D" id="1.25.40.780">
    <property type="match status" value="1"/>
</dbReference>
<dbReference type="Ensembl" id="ENSMMOT00000015523.1">
    <property type="protein sequence ID" value="ENSMMOP00000015272.1"/>
    <property type="gene ID" value="ENSMMOG00000011652.1"/>
</dbReference>
<dbReference type="PANTHER" id="PTHR47230">
    <property type="entry name" value="TIR DOMAIN-CONTAINING ADAPTER MOLECULE 1"/>
    <property type="match status" value="1"/>
</dbReference>
<organism evidence="9 10">
    <name type="scientific">Mola mola</name>
    <name type="common">Ocean sunfish</name>
    <name type="synonym">Tetraodon mola</name>
    <dbReference type="NCBI Taxonomy" id="94237"/>
    <lineage>
        <taxon>Eukaryota</taxon>
        <taxon>Metazoa</taxon>
        <taxon>Chordata</taxon>
        <taxon>Craniata</taxon>
        <taxon>Vertebrata</taxon>
        <taxon>Euteleostomi</taxon>
        <taxon>Actinopterygii</taxon>
        <taxon>Neopterygii</taxon>
        <taxon>Teleostei</taxon>
        <taxon>Neoteleostei</taxon>
        <taxon>Acanthomorphata</taxon>
        <taxon>Eupercaria</taxon>
        <taxon>Tetraodontiformes</taxon>
        <taxon>Molidae</taxon>
        <taxon>Mola</taxon>
    </lineage>
</organism>
<name>A0A3Q3WS73_MOLML</name>
<dbReference type="Gene3D" id="3.40.50.10140">
    <property type="entry name" value="Toll/interleukin-1 receptor homology (TIR) domain"/>
    <property type="match status" value="1"/>
</dbReference>
<dbReference type="InterPro" id="IPR040886">
    <property type="entry name" value="TRIF_N"/>
</dbReference>
<dbReference type="GO" id="GO:0005768">
    <property type="term" value="C:endosome"/>
    <property type="evidence" value="ECO:0007669"/>
    <property type="project" value="TreeGrafter"/>
</dbReference>
<dbReference type="AlphaFoldDB" id="A0A3Q3WS73"/>
<evidence type="ECO:0000256" key="5">
    <source>
        <dbReference type="ARBA" id="ARBA00022859"/>
    </source>
</evidence>
<dbReference type="Proteomes" id="UP000261620">
    <property type="component" value="Unplaced"/>
</dbReference>